<protein>
    <submittedName>
        <fullName evidence="2">Uncharacterized protein</fullName>
    </submittedName>
</protein>
<dbReference type="AlphaFoldDB" id="M1DXU3"/>
<dbReference type="PaxDb" id="4113-PGSC0003DMT400096157"/>
<evidence type="ECO:0000256" key="1">
    <source>
        <dbReference type="SAM" id="MobiDB-lite"/>
    </source>
</evidence>
<keyword evidence="3" id="KW-1185">Reference proteome</keyword>
<reference evidence="3" key="1">
    <citation type="journal article" date="2011" name="Nature">
        <title>Genome sequence and analysis of the tuber crop potato.</title>
        <authorList>
            <consortium name="The Potato Genome Sequencing Consortium"/>
        </authorList>
    </citation>
    <scope>NUCLEOTIDE SEQUENCE [LARGE SCALE GENOMIC DNA]</scope>
    <source>
        <strain evidence="3">cv. DM1-3 516 R44</strain>
    </source>
</reference>
<dbReference type="Gramene" id="PGSC0003DMT400096157">
    <property type="protein sequence ID" value="PGSC0003DMT400096157"/>
    <property type="gene ID" value="PGSC0003DMG400045728"/>
</dbReference>
<organism evidence="2 3">
    <name type="scientific">Solanum tuberosum</name>
    <name type="common">Potato</name>
    <dbReference type="NCBI Taxonomy" id="4113"/>
    <lineage>
        <taxon>Eukaryota</taxon>
        <taxon>Viridiplantae</taxon>
        <taxon>Streptophyta</taxon>
        <taxon>Embryophyta</taxon>
        <taxon>Tracheophyta</taxon>
        <taxon>Spermatophyta</taxon>
        <taxon>Magnoliopsida</taxon>
        <taxon>eudicotyledons</taxon>
        <taxon>Gunneridae</taxon>
        <taxon>Pentapetalae</taxon>
        <taxon>asterids</taxon>
        <taxon>lamiids</taxon>
        <taxon>Solanales</taxon>
        <taxon>Solanaceae</taxon>
        <taxon>Solanoideae</taxon>
        <taxon>Solaneae</taxon>
        <taxon>Solanum</taxon>
    </lineage>
</organism>
<proteinExistence type="predicted"/>
<evidence type="ECO:0000313" key="2">
    <source>
        <dbReference type="EnsemblPlants" id="PGSC0003DMT400096157"/>
    </source>
</evidence>
<accession>M1DXU3</accession>
<sequence length="126" mass="13943">MDILAMGLPDRPSDLVMRPCDCLVGCPVILGSGTMGELSRSSPIRWYFTVDGRMGRYPYVAQGSGIKGEPSRSSQIRWYLNVDGCMGRYPYIAQGLAHWNFSRTEEPLSESPSGLGDHKARLSPLF</sequence>
<dbReference type="InParanoid" id="M1DXU3"/>
<name>M1DXU3_SOLTU</name>
<dbReference type="EnsemblPlants" id="PGSC0003DMT400096157">
    <property type="protein sequence ID" value="PGSC0003DMT400096157"/>
    <property type="gene ID" value="PGSC0003DMG400045728"/>
</dbReference>
<dbReference type="HOGENOM" id="CLU_1985560_0_0_1"/>
<feature type="region of interest" description="Disordered" evidence="1">
    <location>
        <begin position="107"/>
        <end position="126"/>
    </location>
</feature>
<reference evidence="2" key="2">
    <citation type="submission" date="2015-06" db="UniProtKB">
        <authorList>
            <consortium name="EnsemblPlants"/>
        </authorList>
    </citation>
    <scope>IDENTIFICATION</scope>
    <source>
        <strain evidence="2">DM1-3 516 R44</strain>
    </source>
</reference>
<dbReference type="Proteomes" id="UP000011115">
    <property type="component" value="Unassembled WGS sequence"/>
</dbReference>
<evidence type="ECO:0000313" key="3">
    <source>
        <dbReference type="Proteomes" id="UP000011115"/>
    </source>
</evidence>